<accession>A0A6G1J8N6</accession>
<dbReference type="InterPro" id="IPR018535">
    <property type="entry name" value="DUF1996"/>
</dbReference>
<dbReference type="Pfam" id="PF09362">
    <property type="entry name" value="DUF1996"/>
    <property type="match status" value="1"/>
</dbReference>
<evidence type="ECO:0000313" key="3">
    <source>
        <dbReference type="EMBL" id="KAF2686907.1"/>
    </source>
</evidence>
<dbReference type="PANTHER" id="PTHR43662:SF3">
    <property type="entry name" value="DOMAIN PROTEIN, PUTATIVE (AFU_ORTHOLOGUE AFUA_6G11970)-RELATED"/>
    <property type="match status" value="1"/>
</dbReference>
<dbReference type="Proteomes" id="UP000799291">
    <property type="component" value="Unassembled WGS sequence"/>
</dbReference>
<organism evidence="3 4">
    <name type="scientific">Lentithecium fluviatile CBS 122367</name>
    <dbReference type="NCBI Taxonomy" id="1168545"/>
    <lineage>
        <taxon>Eukaryota</taxon>
        <taxon>Fungi</taxon>
        <taxon>Dikarya</taxon>
        <taxon>Ascomycota</taxon>
        <taxon>Pezizomycotina</taxon>
        <taxon>Dothideomycetes</taxon>
        <taxon>Pleosporomycetidae</taxon>
        <taxon>Pleosporales</taxon>
        <taxon>Massarineae</taxon>
        <taxon>Lentitheciaceae</taxon>
        <taxon>Lentithecium</taxon>
    </lineage>
</organism>
<dbReference type="PANTHER" id="PTHR43662">
    <property type="match status" value="1"/>
</dbReference>
<sequence length="154" mass="16320">MFGDEWRNDGTQPFLWANGDRTGYSFHGDFSNGWEPGVLKTALNMCTTGGTMGECNAVTEITDWAECRTCKKAPSVAENVRGPLSKLPGCNALTGDGETPGPILGCTETATLIPSATALGTATSRTTASPRTSTLTTSSRRTSRIQCPHNNCNN</sequence>
<proteinExistence type="predicted"/>
<evidence type="ECO:0000259" key="2">
    <source>
        <dbReference type="Pfam" id="PF09362"/>
    </source>
</evidence>
<protein>
    <recommendedName>
        <fullName evidence="2">DUF1996 domain-containing protein</fullName>
    </recommendedName>
</protein>
<dbReference type="OrthoDB" id="74764at2759"/>
<evidence type="ECO:0000313" key="4">
    <source>
        <dbReference type="Proteomes" id="UP000799291"/>
    </source>
</evidence>
<dbReference type="AlphaFoldDB" id="A0A6G1J8N6"/>
<feature type="domain" description="DUF1996" evidence="2">
    <location>
        <begin position="3"/>
        <end position="34"/>
    </location>
</feature>
<keyword evidence="4" id="KW-1185">Reference proteome</keyword>
<feature type="region of interest" description="Disordered" evidence="1">
    <location>
        <begin position="120"/>
        <end position="141"/>
    </location>
</feature>
<name>A0A6G1J8N6_9PLEO</name>
<reference evidence="3" key="1">
    <citation type="journal article" date="2020" name="Stud. Mycol.">
        <title>101 Dothideomycetes genomes: a test case for predicting lifestyles and emergence of pathogens.</title>
        <authorList>
            <person name="Haridas S."/>
            <person name="Albert R."/>
            <person name="Binder M."/>
            <person name="Bloem J."/>
            <person name="Labutti K."/>
            <person name="Salamov A."/>
            <person name="Andreopoulos B."/>
            <person name="Baker S."/>
            <person name="Barry K."/>
            <person name="Bills G."/>
            <person name="Bluhm B."/>
            <person name="Cannon C."/>
            <person name="Castanera R."/>
            <person name="Culley D."/>
            <person name="Daum C."/>
            <person name="Ezra D."/>
            <person name="Gonzalez J."/>
            <person name="Henrissat B."/>
            <person name="Kuo A."/>
            <person name="Liang C."/>
            <person name="Lipzen A."/>
            <person name="Lutzoni F."/>
            <person name="Magnuson J."/>
            <person name="Mondo S."/>
            <person name="Nolan M."/>
            <person name="Ohm R."/>
            <person name="Pangilinan J."/>
            <person name="Park H.-J."/>
            <person name="Ramirez L."/>
            <person name="Alfaro M."/>
            <person name="Sun H."/>
            <person name="Tritt A."/>
            <person name="Yoshinaga Y."/>
            <person name="Zwiers L.-H."/>
            <person name="Turgeon B."/>
            <person name="Goodwin S."/>
            <person name="Spatafora J."/>
            <person name="Crous P."/>
            <person name="Grigoriev I."/>
        </authorList>
    </citation>
    <scope>NUCLEOTIDE SEQUENCE</scope>
    <source>
        <strain evidence="3">CBS 122367</strain>
    </source>
</reference>
<dbReference type="EMBL" id="MU005576">
    <property type="protein sequence ID" value="KAF2686907.1"/>
    <property type="molecule type" value="Genomic_DNA"/>
</dbReference>
<evidence type="ECO:0000256" key="1">
    <source>
        <dbReference type="SAM" id="MobiDB-lite"/>
    </source>
</evidence>
<feature type="compositionally biased region" description="Low complexity" evidence="1">
    <location>
        <begin position="121"/>
        <end position="140"/>
    </location>
</feature>
<gene>
    <name evidence="3" type="ORF">K458DRAFT_429829</name>
</gene>